<keyword evidence="6" id="KW-0560">Oxidoreductase</keyword>
<evidence type="ECO:0000256" key="1">
    <source>
        <dbReference type="ARBA" id="ARBA00001971"/>
    </source>
</evidence>
<dbReference type="Proteomes" id="UP000016933">
    <property type="component" value="Unassembled WGS sequence"/>
</dbReference>
<keyword evidence="4 5" id="KW-0408">Iron</keyword>
<dbReference type="Gene3D" id="1.10.630.10">
    <property type="entry name" value="Cytochrome P450"/>
    <property type="match status" value="1"/>
</dbReference>
<dbReference type="PANTHER" id="PTHR24305:SF166">
    <property type="entry name" value="CYTOCHROME P450 12A4, MITOCHONDRIAL-RELATED"/>
    <property type="match status" value="1"/>
</dbReference>
<dbReference type="AlphaFoldDB" id="M2YJL0"/>
<dbReference type="Pfam" id="PF00067">
    <property type="entry name" value="p450"/>
    <property type="match status" value="1"/>
</dbReference>
<feature type="binding site" description="axial binding residue" evidence="5">
    <location>
        <position position="433"/>
    </location>
    <ligand>
        <name>heme</name>
        <dbReference type="ChEBI" id="CHEBI:30413"/>
    </ligand>
    <ligandPart>
        <name>Fe</name>
        <dbReference type="ChEBI" id="CHEBI:18248"/>
    </ligandPart>
</feature>
<dbReference type="OrthoDB" id="1470350at2759"/>
<proteinExistence type="inferred from homology"/>
<protein>
    <submittedName>
        <fullName evidence="7">Cytochrome P450 monooxygenase-like protein</fullName>
    </submittedName>
</protein>
<dbReference type="STRING" id="675120.M2YJL0"/>
<dbReference type="GO" id="GO:0005506">
    <property type="term" value="F:iron ion binding"/>
    <property type="evidence" value="ECO:0007669"/>
    <property type="project" value="InterPro"/>
</dbReference>
<dbReference type="GO" id="GO:0016705">
    <property type="term" value="F:oxidoreductase activity, acting on paired donors, with incorporation or reduction of molecular oxygen"/>
    <property type="evidence" value="ECO:0007669"/>
    <property type="project" value="InterPro"/>
</dbReference>
<dbReference type="PRINTS" id="PR00463">
    <property type="entry name" value="EP450I"/>
</dbReference>
<evidence type="ECO:0000256" key="5">
    <source>
        <dbReference type="PIRSR" id="PIRSR602401-1"/>
    </source>
</evidence>
<dbReference type="EMBL" id="KB446546">
    <property type="protein sequence ID" value="EME39095.1"/>
    <property type="molecule type" value="Genomic_DNA"/>
</dbReference>
<dbReference type="eggNOG" id="KOG0156">
    <property type="taxonomic scope" value="Eukaryota"/>
</dbReference>
<sequence>MQHWLTGLGLSILLAIAICKYLIQPLFLSPLQSIPLAHPLCGISDLYFRYLARQERELDVLLAAHKRHGPIVRSAPNEVSIVSLEGLRHVYTSCAKTDFYYVFANYHTPNMVSMLDHKSHSVQKRILSGVYSKSHLQHSEDLAKMSKAVICDRLLPLLEHLATQGRPANVYRLMQFVGLDFQTAFQFGLDRSTKLVEYHGHEGVHYTTKKSSEPYDANDSRDHDLLPEDEIIEMCKATLSSISTGDALTTADTTATSPIVFEKLHSALLAQNYKGPNTNNKVLLRTASELRDHIIAAQETTAITLTYTLHELSRHPHLQEQLRTELTPLPPFPTPSSLDSLPLLHAVLIETLRLHVPTPARQPRIIGPDGLILHGHHLPPGTIISSNAYCLHRNKDVFPDPLTWRPERWLGEPKEVEEMRKWFWAFSSGGRMCLGSNFAMMILKATLASIYGRFETEVVDDGGVEQGKTFIAKPKGERLILLFRKIGRGERDEAKVRYRKE</sequence>
<dbReference type="PANTHER" id="PTHR24305">
    <property type="entry name" value="CYTOCHROME P450"/>
    <property type="match status" value="1"/>
</dbReference>
<dbReference type="SUPFAM" id="SSF48264">
    <property type="entry name" value="Cytochrome P450"/>
    <property type="match status" value="1"/>
</dbReference>
<evidence type="ECO:0000256" key="4">
    <source>
        <dbReference type="ARBA" id="ARBA00023004"/>
    </source>
</evidence>
<gene>
    <name evidence="7" type="primary">cyp3.2</name>
    <name evidence="7" type="ORF">DOTSEDRAFT_66935</name>
</gene>
<keyword evidence="3 5" id="KW-0479">Metal-binding</keyword>
<evidence type="ECO:0000256" key="2">
    <source>
        <dbReference type="ARBA" id="ARBA00010617"/>
    </source>
</evidence>
<keyword evidence="6 7" id="KW-0503">Monooxygenase</keyword>
<dbReference type="InterPro" id="IPR036396">
    <property type="entry name" value="Cyt_P450_sf"/>
</dbReference>
<keyword evidence="8" id="KW-1185">Reference proteome</keyword>
<reference evidence="7 8" key="2">
    <citation type="journal article" date="2012" name="PLoS Pathog.">
        <title>Diverse lifestyles and strategies of plant pathogenesis encoded in the genomes of eighteen Dothideomycetes fungi.</title>
        <authorList>
            <person name="Ohm R.A."/>
            <person name="Feau N."/>
            <person name="Henrissat B."/>
            <person name="Schoch C.L."/>
            <person name="Horwitz B.A."/>
            <person name="Barry K.W."/>
            <person name="Condon B.J."/>
            <person name="Copeland A.C."/>
            <person name="Dhillon B."/>
            <person name="Glaser F."/>
            <person name="Hesse C.N."/>
            <person name="Kosti I."/>
            <person name="LaButti K."/>
            <person name="Lindquist E.A."/>
            <person name="Lucas S."/>
            <person name="Salamov A.A."/>
            <person name="Bradshaw R.E."/>
            <person name="Ciuffetti L."/>
            <person name="Hamelin R.C."/>
            <person name="Kema G.H.J."/>
            <person name="Lawrence C."/>
            <person name="Scott J.A."/>
            <person name="Spatafora J.W."/>
            <person name="Turgeon B.G."/>
            <person name="de Wit P.J.G.M."/>
            <person name="Zhong S."/>
            <person name="Goodwin S.B."/>
            <person name="Grigoriev I.V."/>
        </authorList>
    </citation>
    <scope>NUCLEOTIDE SEQUENCE [LARGE SCALE GENOMIC DNA]</scope>
    <source>
        <strain evidence="8">NZE10 / CBS 128990</strain>
    </source>
</reference>
<dbReference type="InterPro" id="IPR001128">
    <property type="entry name" value="Cyt_P450"/>
</dbReference>
<dbReference type="OMA" id="IWERYLP"/>
<accession>M2YJL0</accession>
<evidence type="ECO:0000313" key="7">
    <source>
        <dbReference type="EMBL" id="EME39095.1"/>
    </source>
</evidence>
<evidence type="ECO:0000313" key="8">
    <source>
        <dbReference type="Proteomes" id="UP000016933"/>
    </source>
</evidence>
<dbReference type="InterPro" id="IPR002401">
    <property type="entry name" value="Cyt_P450_E_grp-I"/>
</dbReference>
<dbReference type="HOGENOM" id="CLU_001570_14_2_1"/>
<dbReference type="InterPro" id="IPR050121">
    <property type="entry name" value="Cytochrome_P450_monoxygenase"/>
</dbReference>
<dbReference type="InterPro" id="IPR017972">
    <property type="entry name" value="Cyt_P450_CS"/>
</dbReference>
<dbReference type="CDD" id="cd11059">
    <property type="entry name" value="CYP_fungal"/>
    <property type="match status" value="1"/>
</dbReference>
<keyword evidence="5 6" id="KW-0349">Heme</keyword>
<dbReference type="GO" id="GO:0020037">
    <property type="term" value="F:heme binding"/>
    <property type="evidence" value="ECO:0007669"/>
    <property type="project" value="InterPro"/>
</dbReference>
<evidence type="ECO:0000256" key="3">
    <source>
        <dbReference type="ARBA" id="ARBA00022723"/>
    </source>
</evidence>
<reference evidence="8" key="1">
    <citation type="journal article" date="2012" name="PLoS Genet.">
        <title>The genomes of the fungal plant pathogens Cladosporium fulvum and Dothistroma septosporum reveal adaptation to different hosts and lifestyles but also signatures of common ancestry.</title>
        <authorList>
            <person name="de Wit P.J.G.M."/>
            <person name="van der Burgt A."/>
            <person name="Oekmen B."/>
            <person name="Stergiopoulos I."/>
            <person name="Abd-Elsalam K.A."/>
            <person name="Aerts A.L."/>
            <person name="Bahkali A.H."/>
            <person name="Beenen H.G."/>
            <person name="Chettri P."/>
            <person name="Cox M.P."/>
            <person name="Datema E."/>
            <person name="de Vries R.P."/>
            <person name="Dhillon B."/>
            <person name="Ganley A.R."/>
            <person name="Griffiths S.A."/>
            <person name="Guo Y."/>
            <person name="Hamelin R.C."/>
            <person name="Henrissat B."/>
            <person name="Kabir M.S."/>
            <person name="Jashni M.K."/>
            <person name="Kema G."/>
            <person name="Klaubauf S."/>
            <person name="Lapidus A."/>
            <person name="Levasseur A."/>
            <person name="Lindquist E."/>
            <person name="Mehrabi R."/>
            <person name="Ohm R.A."/>
            <person name="Owen T.J."/>
            <person name="Salamov A."/>
            <person name="Schwelm A."/>
            <person name="Schijlen E."/>
            <person name="Sun H."/>
            <person name="van den Burg H.A."/>
            <person name="van Ham R.C.H.J."/>
            <person name="Zhang S."/>
            <person name="Goodwin S.B."/>
            <person name="Grigoriev I.V."/>
            <person name="Collemare J."/>
            <person name="Bradshaw R.E."/>
        </authorList>
    </citation>
    <scope>NUCLEOTIDE SEQUENCE [LARGE SCALE GENOMIC DNA]</scope>
    <source>
        <strain evidence="8">NZE10 / CBS 128990</strain>
    </source>
</reference>
<evidence type="ECO:0000256" key="6">
    <source>
        <dbReference type="RuleBase" id="RU000461"/>
    </source>
</evidence>
<comment type="similarity">
    <text evidence="2 6">Belongs to the cytochrome P450 family.</text>
</comment>
<comment type="cofactor">
    <cofactor evidence="1 5">
        <name>heme</name>
        <dbReference type="ChEBI" id="CHEBI:30413"/>
    </cofactor>
</comment>
<dbReference type="PROSITE" id="PS00086">
    <property type="entry name" value="CYTOCHROME_P450"/>
    <property type="match status" value="1"/>
</dbReference>
<organism evidence="7 8">
    <name type="scientific">Dothistroma septosporum (strain NZE10 / CBS 128990)</name>
    <name type="common">Red band needle blight fungus</name>
    <name type="synonym">Mycosphaerella pini</name>
    <dbReference type="NCBI Taxonomy" id="675120"/>
    <lineage>
        <taxon>Eukaryota</taxon>
        <taxon>Fungi</taxon>
        <taxon>Dikarya</taxon>
        <taxon>Ascomycota</taxon>
        <taxon>Pezizomycotina</taxon>
        <taxon>Dothideomycetes</taxon>
        <taxon>Dothideomycetidae</taxon>
        <taxon>Mycosphaerellales</taxon>
        <taxon>Mycosphaerellaceae</taxon>
        <taxon>Dothistroma</taxon>
    </lineage>
</organism>
<name>M2YJL0_DOTSN</name>
<dbReference type="PRINTS" id="PR00385">
    <property type="entry name" value="P450"/>
</dbReference>
<dbReference type="GO" id="GO:0004497">
    <property type="term" value="F:monooxygenase activity"/>
    <property type="evidence" value="ECO:0007669"/>
    <property type="project" value="UniProtKB-KW"/>
</dbReference>